<dbReference type="RefSeq" id="WP_121169042.1">
    <property type="nucleotide sequence ID" value="NZ_RAPE01000008.1"/>
</dbReference>
<evidence type="ECO:0000313" key="3">
    <source>
        <dbReference type="Proteomes" id="UP000281128"/>
    </source>
</evidence>
<dbReference type="InterPro" id="IPR041657">
    <property type="entry name" value="HTH_17"/>
</dbReference>
<protein>
    <submittedName>
        <fullName evidence="2">DNA-binding protein</fullName>
    </submittedName>
</protein>
<evidence type="ECO:0000259" key="1">
    <source>
        <dbReference type="Pfam" id="PF12728"/>
    </source>
</evidence>
<comment type="caution">
    <text evidence="2">The sequence shown here is derived from an EMBL/GenBank/DDBJ whole genome shotgun (WGS) entry which is preliminary data.</text>
</comment>
<keyword evidence="2" id="KW-0238">DNA-binding</keyword>
<accession>A0A3A8B1J5</accession>
<dbReference type="EMBL" id="RAPE01000008">
    <property type="protein sequence ID" value="RKF12400.1"/>
    <property type="molecule type" value="Genomic_DNA"/>
</dbReference>
<organism evidence="2 3">
    <name type="scientific">Roseovarius spongiae</name>
    <dbReference type="NCBI Taxonomy" id="2320272"/>
    <lineage>
        <taxon>Bacteria</taxon>
        <taxon>Pseudomonadati</taxon>
        <taxon>Pseudomonadota</taxon>
        <taxon>Alphaproteobacteria</taxon>
        <taxon>Rhodobacterales</taxon>
        <taxon>Roseobacteraceae</taxon>
        <taxon>Roseovarius</taxon>
    </lineage>
</organism>
<reference evidence="2 3" key="1">
    <citation type="submission" date="2018-09" db="EMBL/GenBank/DDBJ databases">
        <title>Roseovarius spongiae sp. nov., isolated from a marine sponge.</title>
        <authorList>
            <person name="Zhuang L."/>
            <person name="Luo L."/>
        </authorList>
    </citation>
    <scope>NUCLEOTIDE SEQUENCE [LARGE SCALE GENOMIC DNA]</scope>
    <source>
        <strain evidence="2 3">HN-E21</strain>
    </source>
</reference>
<dbReference type="Proteomes" id="UP000281128">
    <property type="component" value="Unassembled WGS sequence"/>
</dbReference>
<sequence length="142" mass="16181">MNEPPTDETQLPALIDRERLIRRWQHGSDSFFWRHEASGALRALSDGIKVRYRLSDIFAFEGGQPPDDLIGEYASDLLTEVQAARLCAVRPSYILAAARSGDLPVRRIGRAFRFVPAELEAWRARRFVNRETLKKRGKAGDE</sequence>
<evidence type="ECO:0000313" key="2">
    <source>
        <dbReference type="EMBL" id="RKF12400.1"/>
    </source>
</evidence>
<gene>
    <name evidence="2" type="ORF">D6850_18180</name>
</gene>
<dbReference type="Pfam" id="PF12728">
    <property type="entry name" value="HTH_17"/>
    <property type="match status" value="1"/>
</dbReference>
<dbReference type="GO" id="GO:0003677">
    <property type="term" value="F:DNA binding"/>
    <property type="evidence" value="ECO:0007669"/>
    <property type="project" value="UniProtKB-KW"/>
</dbReference>
<feature type="domain" description="Helix-turn-helix" evidence="1">
    <location>
        <begin position="77"/>
        <end position="126"/>
    </location>
</feature>
<dbReference type="OrthoDB" id="7744935at2"/>
<dbReference type="AlphaFoldDB" id="A0A3A8B1J5"/>
<keyword evidence="3" id="KW-1185">Reference proteome</keyword>
<name>A0A3A8B1J5_9RHOB</name>
<proteinExistence type="predicted"/>